<evidence type="ECO:0000256" key="8">
    <source>
        <dbReference type="ARBA" id="ARBA00022801"/>
    </source>
</evidence>
<sequence length="701" mass="74728">MKRLLSAILFVGLLAARAAPAAVPSPAEVKAAWRSSDAQLLDRHGKPVEAVRVELRVRRGAWVALADISPAVGMAVLQAEDQRFMEHGGVDLLAAGQAAWDNLFHARARGASTITMQLAALLDPRLRAGAGGRSWAQKWDQALAAREIEASWTKQQILEAYLNLVHWRGELQGIGAAAQGLFGKAPSGLTRGEAAILASLLRAPAAQVRAVARRACLLAQELRADDDCASIAWQAEVALGRQAQERGGGQTLRAALGGGAAPGPVRSTLDAGLQQFAHDALRRHLAALAGRNVNQGAAVVIDNASGEILAWVANAGDSEVDGVTAPRQAGSTLKPFLYELALERQLLTAASLLDDSPLDVATAGGLYIPQNYDRQFKGYASVRTSLASSLNVPAVRTLMLAGLDRFYERLRLLGMDSLREDSAWYGYSLALGSGDVSLLALANAYRTLANGGMHGAVTLLPRAPAPAQRVLDARASYIVGDILADRAARSMTFGLSNELATGFWSAVKTGTSKDMRDNWCVGYSDRYTVGVWVGNFDGNAMWDVSGVSGAAPVWRDVMDYLHRDRASRMPAPPPGLVRREVAFRPAVEPPRLEWFMAGTDTALVELVAPAERSAAIVYPVDGSILAADPDIPAASERVMLQAQAGQGLWFRLDGETLGPAGRQLAWQPRLGEHLLELVDEQGRARAAARFEVRGQARGGGP</sequence>
<evidence type="ECO:0000313" key="17">
    <source>
        <dbReference type="Proteomes" id="UP001205861"/>
    </source>
</evidence>
<comment type="similarity">
    <text evidence="3">In the N-terminal section; belongs to the glycosyltransferase 51 family.</text>
</comment>
<protein>
    <recommendedName>
        <fullName evidence="10">peptidoglycan glycosyltransferase</fullName>
        <ecNumber evidence="10">2.4.99.28</ecNumber>
    </recommendedName>
</protein>
<dbReference type="Proteomes" id="UP001205861">
    <property type="component" value="Unassembled WGS sequence"/>
</dbReference>
<dbReference type="PANTHER" id="PTHR32282:SF15">
    <property type="entry name" value="PENICILLIN-BINDING PROTEIN 1C"/>
    <property type="match status" value="1"/>
</dbReference>
<reference evidence="16 17" key="1">
    <citation type="submission" date="2022-08" db="EMBL/GenBank/DDBJ databases">
        <title>Reclassification of Massilia species as members of the genera Telluria, Duganella, Pseudoduganella, Mokoshia gen. nov. and Zemynaea gen. nov. using orthogonal and non-orthogonal genome-based approaches.</title>
        <authorList>
            <person name="Bowman J.P."/>
        </authorList>
    </citation>
    <scope>NUCLEOTIDE SEQUENCE [LARGE SCALE GENOMIC DNA]</scope>
    <source>
        <strain evidence="16 17">JCM 31607</strain>
    </source>
</reference>
<evidence type="ECO:0000256" key="9">
    <source>
        <dbReference type="ARBA" id="ARBA00023268"/>
    </source>
</evidence>
<name>A0ABT2BIC7_9BURK</name>
<dbReference type="InterPro" id="IPR036950">
    <property type="entry name" value="PBP_transglycosylase"/>
</dbReference>
<keyword evidence="9" id="KW-0511">Multifunctional enzyme</keyword>
<dbReference type="InterPro" id="IPR023346">
    <property type="entry name" value="Lysozyme-like_dom_sf"/>
</dbReference>
<keyword evidence="4" id="KW-0121">Carboxypeptidase</keyword>
<evidence type="ECO:0000256" key="6">
    <source>
        <dbReference type="ARBA" id="ARBA00022676"/>
    </source>
</evidence>
<comment type="caution">
    <text evidence="16">The sequence shown here is derived from an EMBL/GenBank/DDBJ whole genome shotgun (WGS) entry which is preliminary data.</text>
</comment>
<comment type="similarity">
    <text evidence="2">In the C-terminal section; belongs to the transpeptidase family.</text>
</comment>
<gene>
    <name evidence="16" type="primary">pbpC</name>
    <name evidence="16" type="ORF">NX773_08885</name>
</gene>
<evidence type="ECO:0000256" key="3">
    <source>
        <dbReference type="ARBA" id="ARBA00007739"/>
    </source>
</evidence>
<evidence type="ECO:0000259" key="14">
    <source>
        <dbReference type="Pfam" id="PF00912"/>
    </source>
</evidence>
<dbReference type="EMBL" id="JANUGV010000002">
    <property type="protein sequence ID" value="MCS0608278.1"/>
    <property type="molecule type" value="Genomic_DNA"/>
</dbReference>
<organism evidence="16 17">
    <name type="scientific">Massilia solisilvae</name>
    <dbReference type="NCBI Taxonomy" id="1811225"/>
    <lineage>
        <taxon>Bacteria</taxon>
        <taxon>Pseudomonadati</taxon>
        <taxon>Pseudomonadota</taxon>
        <taxon>Betaproteobacteria</taxon>
        <taxon>Burkholderiales</taxon>
        <taxon>Oxalobacteraceae</taxon>
        <taxon>Telluria group</taxon>
        <taxon>Massilia</taxon>
    </lineage>
</organism>
<evidence type="ECO:0000259" key="15">
    <source>
        <dbReference type="Pfam" id="PF06832"/>
    </source>
</evidence>
<keyword evidence="6" id="KW-0328">Glycosyltransferase</keyword>
<keyword evidence="7" id="KW-0808">Transferase</keyword>
<evidence type="ECO:0000256" key="2">
    <source>
        <dbReference type="ARBA" id="ARBA00007090"/>
    </source>
</evidence>
<feature type="signal peptide" evidence="12">
    <location>
        <begin position="1"/>
        <end position="21"/>
    </location>
</feature>
<proteinExistence type="inferred from homology"/>
<dbReference type="Pfam" id="PF00905">
    <property type="entry name" value="Transpeptidase"/>
    <property type="match status" value="1"/>
</dbReference>
<accession>A0ABT2BIC7</accession>
<dbReference type="PANTHER" id="PTHR32282">
    <property type="entry name" value="BINDING PROTEIN TRANSPEPTIDASE, PUTATIVE-RELATED"/>
    <property type="match status" value="1"/>
</dbReference>
<dbReference type="SUPFAM" id="SSF56601">
    <property type="entry name" value="beta-lactamase/transpeptidase-like"/>
    <property type="match status" value="1"/>
</dbReference>
<evidence type="ECO:0000256" key="4">
    <source>
        <dbReference type="ARBA" id="ARBA00022645"/>
    </source>
</evidence>
<evidence type="ECO:0000256" key="10">
    <source>
        <dbReference type="ARBA" id="ARBA00044770"/>
    </source>
</evidence>
<evidence type="ECO:0000259" key="13">
    <source>
        <dbReference type="Pfam" id="PF00905"/>
    </source>
</evidence>
<dbReference type="InterPro" id="IPR050396">
    <property type="entry name" value="Glycosyltr_51/Transpeptidase"/>
</dbReference>
<dbReference type="Gene3D" id="3.40.710.10">
    <property type="entry name" value="DD-peptidase/beta-lactamase superfamily"/>
    <property type="match status" value="1"/>
</dbReference>
<evidence type="ECO:0000256" key="12">
    <source>
        <dbReference type="SAM" id="SignalP"/>
    </source>
</evidence>
<dbReference type="InterPro" id="IPR011815">
    <property type="entry name" value="PBP_1c"/>
</dbReference>
<dbReference type="InterPro" id="IPR001460">
    <property type="entry name" value="PCN-bd_Tpept"/>
</dbReference>
<dbReference type="RefSeq" id="WP_258855990.1">
    <property type="nucleotide sequence ID" value="NZ_JANUGV010000002.1"/>
</dbReference>
<dbReference type="InterPro" id="IPR001264">
    <property type="entry name" value="Glyco_trans_51"/>
</dbReference>
<evidence type="ECO:0000256" key="5">
    <source>
        <dbReference type="ARBA" id="ARBA00022670"/>
    </source>
</evidence>
<dbReference type="NCBIfam" id="TIGR02073">
    <property type="entry name" value="PBP_1c"/>
    <property type="match status" value="1"/>
</dbReference>
<dbReference type="Pfam" id="PF06832">
    <property type="entry name" value="BiPBP_C"/>
    <property type="match status" value="1"/>
</dbReference>
<feature type="domain" description="Glycosyl transferase family 51" evidence="14">
    <location>
        <begin position="56"/>
        <end position="217"/>
    </location>
</feature>
<keyword evidence="17" id="KW-1185">Reference proteome</keyword>
<evidence type="ECO:0000256" key="7">
    <source>
        <dbReference type="ARBA" id="ARBA00022679"/>
    </source>
</evidence>
<evidence type="ECO:0000256" key="11">
    <source>
        <dbReference type="ARBA" id="ARBA00049902"/>
    </source>
</evidence>
<keyword evidence="5" id="KW-0645">Protease</keyword>
<dbReference type="Pfam" id="PF00912">
    <property type="entry name" value="Transgly"/>
    <property type="match status" value="1"/>
</dbReference>
<evidence type="ECO:0000256" key="1">
    <source>
        <dbReference type="ARBA" id="ARBA00004752"/>
    </source>
</evidence>
<feature type="domain" description="Penicillin-binding C-terminal" evidence="15">
    <location>
        <begin position="611"/>
        <end position="689"/>
    </location>
</feature>
<dbReference type="Gene3D" id="1.10.3810.10">
    <property type="entry name" value="Biosynthetic peptidoglycan transglycosylase-like"/>
    <property type="match status" value="1"/>
</dbReference>
<comment type="catalytic activity">
    <reaction evidence="11">
        <text>[GlcNAc-(1-&gt;4)-Mur2Ac(oyl-L-Ala-gamma-D-Glu-L-Lys-D-Ala-D-Ala)](n)-di-trans,octa-cis-undecaprenyl diphosphate + beta-D-GlcNAc-(1-&gt;4)-Mur2Ac(oyl-L-Ala-gamma-D-Glu-L-Lys-D-Ala-D-Ala)-di-trans,octa-cis-undecaprenyl diphosphate = [GlcNAc-(1-&gt;4)-Mur2Ac(oyl-L-Ala-gamma-D-Glu-L-Lys-D-Ala-D-Ala)](n+1)-di-trans,octa-cis-undecaprenyl diphosphate + di-trans,octa-cis-undecaprenyl diphosphate + H(+)</text>
        <dbReference type="Rhea" id="RHEA:23708"/>
        <dbReference type="Rhea" id="RHEA-COMP:9602"/>
        <dbReference type="Rhea" id="RHEA-COMP:9603"/>
        <dbReference type="ChEBI" id="CHEBI:15378"/>
        <dbReference type="ChEBI" id="CHEBI:58405"/>
        <dbReference type="ChEBI" id="CHEBI:60033"/>
        <dbReference type="ChEBI" id="CHEBI:78435"/>
        <dbReference type="EC" id="2.4.99.28"/>
    </reaction>
</comment>
<comment type="pathway">
    <text evidence="1">Cell wall biogenesis; peptidoglycan biosynthesis.</text>
</comment>
<feature type="domain" description="Penicillin-binding protein transpeptidase" evidence="13">
    <location>
        <begin position="296"/>
        <end position="558"/>
    </location>
</feature>
<feature type="chain" id="PRO_5045488554" description="peptidoglycan glycosyltransferase" evidence="12">
    <location>
        <begin position="22"/>
        <end position="701"/>
    </location>
</feature>
<keyword evidence="12" id="KW-0732">Signal</keyword>
<dbReference type="InterPro" id="IPR009647">
    <property type="entry name" value="PBP_C"/>
</dbReference>
<dbReference type="SUPFAM" id="SSF53955">
    <property type="entry name" value="Lysozyme-like"/>
    <property type="match status" value="1"/>
</dbReference>
<evidence type="ECO:0000313" key="16">
    <source>
        <dbReference type="EMBL" id="MCS0608278.1"/>
    </source>
</evidence>
<dbReference type="EC" id="2.4.99.28" evidence="10"/>
<keyword evidence="8" id="KW-0378">Hydrolase</keyword>
<dbReference type="InterPro" id="IPR012338">
    <property type="entry name" value="Beta-lactam/transpept-like"/>
</dbReference>